<evidence type="ECO:0000256" key="3">
    <source>
        <dbReference type="ARBA" id="ARBA00022630"/>
    </source>
</evidence>
<keyword evidence="5" id="KW-0560">Oxidoreductase</keyword>
<dbReference type="GO" id="GO:0071949">
    <property type="term" value="F:FAD binding"/>
    <property type="evidence" value="ECO:0007669"/>
    <property type="project" value="InterPro"/>
</dbReference>
<gene>
    <name evidence="7" type="ORF">SAMN05216377_10416</name>
</gene>
<dbReference type="Gene3D" id="3.30.43.10">
    <property type="entry name" value="Uridine Diphospho-n-acetylenolpyruvylglucosamine Reductase, domain 2"/>
    <property type="match status" value="1"/>
</dbReference>
<dbReference type="InterPro" id="IPR050416">
    <property type="entry name" value="FAD-linked_Oxidoreductase"/>
</dbReference>
<evidence type="ECO:0000256" key="4">
    <source>
        <dbReference type="ARBA" id="ARBA00022827"/>
    </source>
</evidence>
<dbReference type="SUPFAM" id="SSF56176">
    <property type="entry name" value="FAD-binding/transporter-associated domain-like"/>
    <property type="match status" value="1"/>
</dbReference>
<dbReference type="Gene3D" id="3.30.465.10">
    <property type="match status" value="1"/>
</dbReference>
<dbReference type="Proteomes" id="UP000198967">
    <property type="component" value="Unassembled WGS sequence"/>
</dbReference>
<evidence type="ECO:0000313" key="8">
    <source>
        <dbReference type="Proteomes" id="UP000198967"/>
    </source>
</evidence>
<dbReference type="AlphaFoldDB" id="A0A1G7JDJ1"/>
<proteinExistence type="inferred from homology"/>
<dbReference type="Pfam" id="PF01565">
    <property type="entry name" value="FAD_binding_4"/>
    <property type="match status" value="1"/>
</dbReference>
<sequence>MTTLPVPTTPLDALAADLRGPLHRPGDPGYAALAVPWNLAAWNPAAGPVAVVEALDETDVATAVRCAAAHGLQVAVQHTGHGATPASPGTLLVHTGRMTGLVVDGARVRAGAGVRWTDVLAATPEPLAGLTGSAPAVGVVGYLTGGGHGPLARTFGVASDLVTAFEVVTGDGRVRRAAATENPALYWGLRGGKGALGIVTAVEFDLVRLPGLLAGCLWFDGADAAAVLHTWREWSAGLPEEATTSVAIVRLPPGAGPLGGRVGVAVRYAWVGAPAAGRTVLDRAGFPEPVLGGVGPLPYAEIGSVHADPVDPMPVAEASTLLRALPAAAVDALLAAAGPEQIVVEIRQLGGAVSRAPEPSAVCHRDAAYCVSAIGIAQGPSADPTGCRSVIAALAPWSTGGRLPNFAVSADPAEVARAYDPPTLARLSTLVATFDPHGVIAAAAPVRAAVLQDR</sequence>
<evidence type="ECO:0000256" key="5">
    <source>
        <dbReference type="ARBA" id="ARBA00023002"/>
    </source>
</evidence>
<dbReference type="PANTHER" id="PTHR42973:SF39">
    <property type="entry name" value="FAD-BINDING PCMH-TYPE DOMAIN-CONTAINING PROTEIN"/>
    <property type="match status" value="1"/>
</dbReference>
<name>A0A1G7JDJ1_PSEOR</name>
<keyword evidence="3" id="KW-0285">Flavoprotein</keyword>
<accession>A0A1G7JDJ1</accession>
<evidence type="ECO:0000256" key="1">
    <source>
        <dbReference type="ARBA" id="ARBA00001974"/>
    </source>
</evidence>
<dbReference type="InterPro" id="IPR016167">
    <property type="entry name" value="FAD-bd_PCMH_sub1"/>
</dbReference>
<keyword evidence="4" id="KW-0274">FAD</keyword>
<dbReference type="PROSITE" id="PS51387">
    <property type="entry name" value="FAD_PCMH"/>
    <property type="match status" value="1"/>
</dbReference>
<dbReference type="OrthoDB" id="5169292at2"/>
<keyword evidence="8" id="KW-1185">Reference proteome</keyword>
<comment type="cofactor">
    <cofactor evidence="1">
        <name>FAD</name>
        <dbReference type="ChEBI" id="CHEBI:57692"/>
    </cofactor>
</comment>
<dbReference type="RefSeq" id="WP_093078653.1">
    <property type="nucleotide sequence ID" value="NZ_FNBE01000004.1"/>
</dbReference>
<evidence type="ECO:0000256" key="2">
    <source>
        <dbReference type="ARBA" id="ARBA00005466"/>
    </source>
</evidence>
<dbReference type="GO" id="GO:0016491">
    <property type="term" value="F:oxidoreductase activity"/>
    <property type="evidence" value="ECO:0007669"/>
    <property type="project" value="UniProtKB-KW"/>
</dbReference>
<evidence type="ECO:0000259" key="6">
    <source>
        <dbReference type="PROSITE" id="PS51387"/>
    </source>
</evidence>
<protein>
    <submittedName>
        <fullName evidence="7">FAD binding domain-containing protein</fullName>
    </submittedName>
</protein>
<dbReference type="STRING" id="366584.SAMN05216377_10416"/>
<organism evidence="7 8">
    <name type="scientific">Pseudonocardia oroxyli</name>
    <dbReference type="NCBI Taxonomy" id="366584"/>
    <lineage>
        <taxon>Bacteria</taxon>
        <taxon>Bacillati</taxon>
        <taxon>Actinomycetota</taxon>
        <taxon>Actinomycetes</taxon>
        <taxon>Pseudonocardiales</taxon>
        <taxon>Pseudonocardiaceae</taxon>
        <taxon>Pseudonocardia</taxon>
    </lineage>
</organism>
<feature type="domain" description="FAD-binding PCMH-type" evidence="6">
    <location>
        <begin position="44"/>
        <end position="209"/>
    </location>
</feature>
<dbReference type="InterPro" id="IPR006094">
    <property type="entry name" value="Oxid_FAD_bind_N"/>
</dbReference>
<dbReference type="InterPro" id="IPR036318">
    <property type="entry name" value="FAD-bd_PCMH-like_sf"/>
</dbReference>
<comment type="similarity">
    <text evidence="2">Belongs to the oxygen-dependent FAD-linked oxidoreductase family.</text>
</comment>
<dbReference type="PANTHER" id="PTHR42973">
    <property type="entry name" value="BINDING OXIDOREDUCTASE, PUTATIVE (AFU_ORTHOLOGUE AFUA_1G17690)-RELATED"/>
    <property type="match status" value="1"/>
</dbReference>
<dbReference type="InterPro" id="IPR016169">
    <property type="entry name" value="FAD-bd_PCMH_sub2"/>
</dbReference>
<dbReference type="EMBL" id="FNBE01000004">
    <property type="protein sequence ID" value="SDF22824.1"/>
    <property type="molecule type" value="Genomic_DNA"/>
</dbReference>
<reference evidence="7 8" key="1">
    <citation type="submission" date="2016-10" db="EMBL/GenBank/DDBJ databases">
        <authorList>
            <person name="de Groot N.N."/>
        </authorList>
    </citation>
    <scope>NUCLEOTIDE SEQUENCE [LARGE SCALE GENOMIC DNA]</scope>
    <source>
        <strain evidence="7 8">CGMCC 4.3143</strain>
    </source>
</reference>
<evidence type="ECO:0000313" key="7">
    <source>
        <dbReference type="EMBL" id="SDF22824.1"/>
    </source>
</evidence>
<dbReference type="InterPro" id="IPR016166">
    <property type="entry name" value="FAD-bd_PCMH"/>
</dbReference>
<dbReference type="Gene3D" id="3.40.462.20">
    <property type="match status" value="1"/>
</dbReference>